<name>A0A438J519_VITVI</name>
<dbReference type="Proteomes" id="UP000288805">
    <property type="component" value="Unassembled WGS sequence"/>
</dbReference>
<accession>A0A438J519</accession>
<dbReference type="EMBL" id="QGNW01000062">
    <property type="protein sequence ID" value="RVX04052.1"/>
    <property type="molecule type" value="Genomic_DNA"/>
</dbReference>
<dbReference type="Pfam" id="PF14693">
    <property type="entry name" value="Ribosomal_TL5_C"/>
    <property type="match status" value="1"/>
</dbReference>
<comment type="caution">
    <text evidence="3">The sequence shown here is derived from an EMBL/GenBank/DDBJ whole genome shotgun (WGS) entry which is preliminary data.</text>
</comment>
<dbReference type="InterPro" id="IPR020057">
    <property type="entry name" value="Ribosomal_bL25_b-dom"/>
</dbReference>
<dbReference type="InterPro" id="IPR011035">
    <property type="entry name" value="Ribosomal_bL25/Gln-tRNA_synth"/>
</dbReference>
<reference evidence="3 4" key="1">
    <citation type="journal article" date="2018" name="PLoS Genet.">
        <title>Population sequencing reveals clonal diversity and ancestral inbreeding in the grapevine cultivar Chardonnay.</title>
        <authorList>
            <person name="Roach M.J."/>
            <person name="Johnson D.L."/>
            <person name="Bohlmann J."/>
            <person name="van Vuuren H.J."/>
            <person name="Jones S.J."/>
            <person name="Pretorius I.S."/>
            <person name="Schmidt S.A."/>
            <person name="Borneman A.R."/>
        </authorList>
    </citation>
    <scope>NUCLEOTIDE SEQUENCE [LARGE SCALE GENOMIC DNA]</scope>
    <source>
        <strain evidence="4">cv. Chardonnay</strain>
        <tissue evidence="3">Leaf</tissue>
    </source>
</reference>
<evidence type="ECO:0000256" key="1">
    <source>
        <dbReference type="SAM" id="Phobius"/>
    </source>
</evidence>
<dbReference type="Gene3D" id="2.170.120.20">
    <property type="entry name" value="Ribosomal protein L25, beta domain"/>
    <property type="match status" value="1"/>
</dbReference>
<dbReference type="PANTHER" id="PTHR33284">
    <property type="entry name" value="RIBOSOMAL PROTEIN L25/GLN-TRNA SYNTHETASE, ANTI-CODON-BINDING DOMAIN-CONTAINING PROTEIN"/>
    <property type="match status" value="1"/>
</dbReference>
<protein>
    <recommendedName>
        <fullName evidence="2">Large ribosomal subunit protein bL25 beta domain-containing protein</fullName>
    </recommendedName>
</protein>
<keyword evidence="1" id="KW-0472">Membrane</keyword>
<evidence type="ECO:0000313" key="4">
    <source>
        <dbReference type="Proteomes" id="UP000288805"/>
    </source>
</evidence>
<dbReference type="PANTHER" id="PTHR33284:SF1">
    <property type="entry name" value="RIBOSOMAL PROTEIN L25_GLN-TRNA SYNTHETASE, ANTI-CODON-BINDING DOMAIN-CONTAINING PROTEIN"/>
    <property type="match status" value="1"/>
</dbReference>
<dbReference type="GO" id="GO:0005840">
    <property type="term" value="C:ribosome"/>
    <property type="evidence" value="ECO:0007669"/>
    <property type="project" value="InterPro"/>
</dbReference>
<organism evidence="3 4">
    <name type="scientific">Vitis vinifera</name>
    <name type="common">Grape</name>
    <dbReference type="NCBI Taxonomy" id="29760"/>
    <lineage>
        <taxon>Eukaryota</taxon>
        <taxon>Viridiplantae</taxon>
        <taxon>Streptophyta</taxon>
        <taxon>Embryophyta</taxon>
        <taxon>Tracheophyta</taxon>
        <taxon>Spermatophyta</taxon>
        <taxon>Magnoliopsida</taxon>
        <taxon>eudicotyledons</taxon>
        <taxon>Gunneridae</taxon>
        <taxon>Pentapetalae</taxon>
        <taxon>rosids</taxon>
        <taxon>Vitales</taxon>
        <taxon>Vitaceae</taxon>
        <taxon>Viteae</taxon>
        <taxon>Vitis</taxon>
    </lineage>
</organism>
<dbReference type="GO" id="GO:0003735">
    <property type="term" value="F:structural constituent of ribosome"/>
    <property type="evidence" value="ECO:0007669"/>
    <property type="project" value="InterPro"/>
</dbReference>
<dbReference type="SUPFAM" id="SSF50715">
    <property type="entry name" value="Ribosomal protein L25-like"/>
    <property type="match status" value="1"/>
</dbReference>
<dbReference type="InterPro" id="IPR037121">
    <property type="entry name" value="Ribosomal_bL25_C"/>
</dbReference>
<feature type="domain" description="Large ribosomal subunit protein bL25 beta" evidence="2">
    <location>
        <begin position="46"/>
        <end position="109"/>
    </location>
</feature>
<dbReference type="OrthoDB" id="193674at2759"/>
<gene>
    <name evidence="3" type="ORF">CK203_015579</name>
</gene>
<keyword evidence="1" id="KW-1133">Transmembrane helix</keyword>
<dbReference type="GO" id="GO:0006412">
    <property type="term" value="P:translation"/>
    <property type="evidence" value="ECO:0007669"/>
    <property type="project" value="InterPro"/>
</dbReference>
<proteinExistence type="predicted"/>
<evidence type="ECO:0000259" key="2">
    <source>
        <dbReference type="Pfam" id="PF14693"/>
    </source>
</evidence>
<dbReference type="AlphaFoldDB" id="A0A438J519"/>
<dbReference type="InterPro" id="IPR020930">
    <property type="entry name" value="Ribosomal_uL5_bac-type"/>
</dbReference>
<sequence length="118" mass="13046">MLGCVVEAHGPWFKSCCWFNSLIYLVLVVASVVSALSTCLLYALTGAYLNTIKRTVKYLCPADIIPPYIDVDLSELDAGQKIVMGDLKVHPALKLLRSKDEPVCKIMGTRVSDQRKSK</sequence>
<evidence type="ECO:0000313" key="3">
    <source>
        <dbReference type="EMBL" id="RVX04052.1"/>
    </source>
</evidence>
<feature type="transmembrane region" description="Helical" evidence="1">
    <location>
        <begin position="22"/>
        <end position="44"/>
    </location>
</feature>
<keyword evidence="1" id="KW-0812">Transmembrane</keyword>